<dbReference type="OrthoDB" id="10267716at2759"/>
<organism evidence="5 6">
    <name type="scientific">Chrysochromulina tobinii</name>
    <dbReference type="NCBI Taxonomy" id="1460289"/>
    <lineage>
        <taxon>Eukaryota</taxon>
        <taxon>Haptista</taxon>
        <taxon>Haptophyta</taxon>
        <taxon>Prymnesiophyceae</taxon>
        <taxon>Prymnesiales</taxon>
        <taxon>Chrysochromulinaceae</taxon>
        <taxon>Chrysochromulina</taxon>
    </lineage>
</organism>
<keyword evidence="5" id="KW-0808">Transferase</keyword>
<keyword evidence="3" id="KW-0812">Transmembrane</keyword>
<dbReference type="Gene3D" id="1.25.70.10">
    <property type="entry name" value="Transcription termination factor 3, mitochondrial"/>
    <property type="match status" value="1"/>
</dbReference>
<dbReference type="PANTHER" id="PTHR13068:SF151">
    <property type="entry name" value="TRANSCRIPTION TERMINATION FACTOR MTERF9, CHLOROPLASTIC"/>
    <property type="match status" value="1"/>
</dbReference>
<dbReference type="GO" id="GO:0016747">
    <property type="term" value="F:acyltransferase activity, transferring groups other than amino-acyl groups"/>
    <property type="evidence" value="ECO:0007669"/>
    <property type="project" value="InterPro"/>
</dbReference>
<dbReference type="InterPro" id="IPR003690">
    <property type="entry name" value="MTERF"/>
</dbReference>
<proteinExistence type="inferred from homology"/>
<keyword evidence="2" id="KW-0809">Transit peptide</keyword>
<dbReference type="SMART" id="SM00733">
    <property type="entry name" value="Mterf"/>
    <property type="match status" value="6"/>
</dbReference>
<dbReference type="Pfam" id="PF01757">
    <property type="entry name" value="Acyl_transf_3"/>
    <property type="match status" value="1"/>
</dbReference>
<accession>A0A0M0JTK1</accession>
<keyword evidence="6" id="KW-1185">Reference proteome</keyword>
<dbReference type="Pfam" id="PF02536">
    <property type="entry name" value="mTERF"/>
    <property type="match status" value="1"/>
</dbReference>
<comment type="caution">
    <text evidence="5">The sequence shown here is derived from an EMBL/GenBank/DDBJ whole genome shotgun (WGS) entry which is preliminary data.</text>
</comment>
<feature type="transmembrane region" description="Helical" evidence="3">
    <location>
        <begin position="441"/>
        <end position="465"/>
    </location>
</feature>
<feature type="domain" description="Acyltransferase 3" evidence="4">
    <location>
        <begin position="375"/>
        <end position="469"/>
    </location>
</feature>
<feature type="non-terminal residue" evidence="5">
    <location>
        <position position="505"/>
    </location>
</feature>
<dbReference type="EMBL" id="JWZX01002381">
    <property type="protein sequence ID" value="KOO29662.1"/>
    <property type="molecule type" value="Genomic_DNA"/>
</dbReference>
<dbReference type="InterPro" id="IPR002656">
    <property type="entry name" value="Acyl_transf_3_dom"/>
</dbReference>
<dbReference type="AlphaFoldDB" id="A0A0M0JTK1"/>
<evidence type="ECO:0000259" key="4">
    <source>
        <dbReference type="Pfam" id="PF01757"/>
    </source>
</evidence>
<keyword evidence="3" id="KW-0472">Membrane</keyword>
<evidence type="ECO:0000313" key="5">
    <source>
        <dbReference type="EMBL" id="KOO29662.1"/>
    </source>
</evidence>
<name>A0A0M0JTK1_9EUKA</name>
<gene>
    <name evidence="5" type="ORF">Ctob_014061</name>
</gene>
<dbReference type="GO" id="GO:0003676">
    <property type="term" value="F:nucleic acid binding"/>
    <property type="evidence" value="ECO:0007669"/>
    <property type="project" value="InterPro"/>
</dbReference>
<evidence type="ECO:0000256" key="2">
    <source>
        <dbReference type="ARBA" id="ARBA00022946"/>
    </source>
</evidence>
<dbReference type="InterPro" id="IPR038538">
    <property type="entry name" value="MTERF_sf"/>
</dbReference>
<dbReference type="Proteomes" id="UP000037460">
    <property type="component" value="Unassembled WGS sequence"/>
</dbReference>
<keyword evidence="5" id="KW-0012">Acyltransferase</keyword>
<feature type="transmembrane region" description="Helical" evidence="3">
    <location>
        <begin position="471"/>
        <end position="489"/>
    </location>
</feature>
<evidence type="ECO:0000256" key="1">
    <source>
        <dbReference type="ARBA" id="ARBA00007692"/>
    </source>
</evidence>
<evidence type="ECO:0000313" key="6">
    <source>
        <dbReference type="Proteomes" id="UP000037460"/>
    </source>
</evidence>
<dbReference type="PANTHER" id="PTHR13068">
    <property type="entry name" value="CGI-12 PROTEIN-RELATED"/>
    <property type="match status" value="1"/>
</dbReference>
<comment type="similarity">
    <text evidence="1">Belongs to the mTERF family.</text>
</comment>
<sequence length="505" mass="54714">MALTSVALRLLQRSSRGGLLLRRRGLSAASAAPASSITSVLEKYGLPPTAAAPSANAAAVERQLCFLKVLGVPNLASAVQRDPQLLERDPRASAPHIDYLLSLGIADIGPIVGRCPQVLSCDVNDDLHRKVAILRALGVRQTGRFVENCPRFAILDVEADMRPSIEYLRSIEGLDLGKVLNELPNAVFGAGRKARLEATVNYLVEECAVPRHRLAKMLARWPALLARDLEADLKPKVAWLKSVGLTSVEHVIERNPRVLGSSLPTLQAKHAFLTTVWKRSVSELEVFPQSLTYSLAYLRKRHGFLKLHGREGKGRLHRLLRTADVLFAKKLAGVDPTLVVTPGLATKTGKDAPTGEPVVPERVPLPSSDAFYRPDIDGLRALAVGAVIVYHLDSKYLPGGFVGVDIFFVISGYVVAASLLRKPSMTASEYFAGFFARRAKRLAPALSVVVFVTAFLLAMLVPPYVPSLDEYYTSGLVALAGGANVYYCFGTHEDRATAPALFNAS</sequence>
<evidence type="ECO:0000256" key="3">
    <source>
        <dbReference type="SAM" id="Phobius"/>
    </source>
</evidence>
<protein>
    <submittedName>
        <fullName evidence="5">Membrane associated acyltransferase</fullName>
    </submittedName>
</protein>
<keyword evidence="3" id="KW-1133">Transmembrane helix</keyword>
<feature type="transmembrane region" description="Helical" evidence="3">
    <location>
        <begin position="396"/>
        <end position="420"/>
    </location>
</feature>
<reference evidence="6" key="1">
    <citation type="journal article" date="2015" name="PLoS Genet.">
        <title>Genome Sequence and Transcriptome Analyses of Chrysochromulina tobin: Metabolic Tools for Enhanced Algal Fitness in the Prominent Order Prymnesiales (Haptophyceae).</title>
        <authorList>
            <person name="Hovde B.T."/>
            <person name="Deodato C.R."/>
            <person name="Hunsperger H.M."/>
            <person name="Ryken S.A."/>
            <person name="Yost W."/>
            <person name="Jha R.K."/>
            <person name="Patterson J."/>
            <person name="Monnat R.J. Jr."/>
            <person name="Barlow S.B."/>
            <person name="Starkenburg S.R."/>
            <person name="Cattolico R.A."/>
        </authorList>
    </citation>
    <scope>NUCLEOTIDE SEQUENCE</scope>
    <source>
        <strain evidence="6">CCMP291</strain>
    </source>
</reference>